<keyword evidence="3" id="KW-1185">Reference proteome</keyword>
<keyword evidence="1" id="KW-0732">Signal</keyword>
<dbReference type="AlphaFoldDB" id="A0AAW2ZHC1"/>
<evidence type="ECO:0000256" key="1">
    <source>
        <dbReference type="SAM" id="SignalP"/>
    </source>
</evidence>
<dbReference type="Proteomes" id="UP001431209">
    <property type="component" value="Unassembled WGS sequence"/>
</dbReference>
<accession>A0AAW2ZHC1</accession>
<dbReference type="EMBL" id="JAOPGA020001480">
    <property type="protein sequence ID" value="KAL0488840.1"/>
    <property type="molecule type" value="Genomic_DNA"/>
</dbReference>
<feature type="chain" id="PRO_5043654861" evidence="1">
    <location>
        <begin position="19"/>
        <end position="490"/>
    </location>
</feature>
<reference evidence="2 3" key="1">
    <citation type="submission" date="2024-03" db="EMBL/GenBank/DDBJ databases">
        <title>The Acrasis kona genome and developmental transcriptomes reveal deep origins of eukaryotic multicellular pathways.</title>
        <authorList>
            <person name="Sheikh S."/>
            <person name="Fu C.-J."/>
            <person name="Brown M.W."/>
            <person name="Baldauf S.L."/>
        </authorList>
    </citation>
    <scope>NUCLEOTIDE SEQUENCE [LARGE SCALE GENOMIC DNA]</scope>
    <source>
        <strain evidence="2 3">ATCC MYA-3509</strain>
    </source>
</reference>
<protein>
    <submittedName>
        <fullName evidence="2">Protein transport protein sec71</fullName>
    </submittedName>
</protein>
<organism evidence="2 3">
    <name type="scientific">Acrasis kona</name>
    <dbReference type="NCBI Taxonomy" id="1008807"/>
    <lineage>
        <taxon>Eukaryota</taxon>
        <taxon>Discoba</taxon>
        <taxon>Heterolobosea</taxon>
        <taxon>Tetramitia</taxon>
        <taxon>Eutetramitia</taxon>
        <taxon>Acrasidae</taxon>
        <taxon>Acrasis</taxon>
    </lineage>
</organism>
<feature type="signal peptide" evidence="1">
    <location>
        <begin position="1"/>
        <end position="18"/>
    </location>
</feature>
<gene>
    <name evidence="2" type="ORF">AKO1_013117</name>
</gene>
<proteinExistence type="predicted"/>
<sequence>MKTTIYLVLLCFCVVARCQSYETIFDVYEDKYPNVTSLSTVIQDALQYYNISEILKEISVHTTDAQFEIAGKIQKLNDVLGISAMNLLQISPDMMAVVAETRNKNWGKGLSGIENVIQSQPATDFIPGQTFHFNNDLQALMENVTEPDSPYTPILSTSKYTLMQGWILPKEANNKNSRFARAISIILNRLVENLSSHNESTTFSVLFDGQDGTTTAVSSVPDFLGMLTQLGFTFKASVQQRISLVMLAVVRDEETGLISDVPASIFIRTGFGNATLASGHAELCWTVNNQTLNSSFCFFTGSGIRGTTFGWQWPAKEWAGHQKFTKVTDNKKACELLNYASHYASLANHVASEHSLYDFGYAVLGLCNDAVAVMQMIVQNEVDVYPLIMNKELLLEEIEKRKQFGKVTEEITLIEDALRRMPDDRVRNKSMRERALKSIPFERGQELYKSTLDARNIIEGYGVEEKPDVEVEGLDKKFYENVVNKVSESI</sequence>
<evidence type="ECO:0000313" key="3">
    <source>
        <dbReference type="Proteomes" id="UP001431209"/>
    </source>
</evidence>
<comment type="caution">
    <text evidence="2">The sequence shown here is derived from an EMBL/GenBank/DDBJ whole genome shotgun (WGS) entry which is preliminary data.</text>
</comment>
<evidence type="ECO:0000313" key="2">
    <source>
        <dbReference type="EMBL" id="KAL0488840.1"/>
    </source>
</evidence>
<name>A0AAW2ZHC1_9EUKA</name>